<gene>
    <name evidence="1" type="ORF">FCALED_LOCUS4593</name>
</gene>
<accession>A0A9N9F9M3</accession>
<comment type="caution">
    <text evidence="1">The sequence shown here is derived from an EMBL/GenBank/DDBJ whole genome shotgun (WGS) entry which is preliminary data.</text>
</comment>
<protein>
    <submittedName>
        <fullName evidence="1">9393_t:CDS:1</fullName>
    </submittedName>
</protein>
<dbReference type="Proteomes" id="UP000789570">
    <property type="component" value="Unassembled WGS sequence"/>
</dbReference>
<dbReference type="EMBL" id="CAJVPQ010000908">
    <property type="protein sequence ID" value="CAG8518872.1"/>
    <property type="molecule type" value="Genomic_DNA"/>
</dbReference>
<dbReference type="AlphaFoldDB" id="A0A9N9F9M3"/>
<keyword evidence="2" id="KW-1185">Reference proteome</keyword>
<evidence type="ECO:0000313" key="2">
    <source>
        <dbReference type="Proteomes" id="UP000789570"/>
    </source>
</evidence>
<sequence>MIFVQTDKSFDKLEEKEIQWHISLPENSIKENDSESYFEQELINQFGNHLLITDALNALTFMILKFITFTHIAKYANVIYLMEFL</sequence>
<proteinExistence type="predicted"/>
<organism evidence="1 2">
    <name type="scientific">Funneliformis caledonium</name>
    <dbReference type="NCBI Taxonomy" id="1117310"/>
    <lineage>
        <taxon>Eukaryota</taxon>
        <taxon>Fungi</taxon>
        <taxon>Fungi incertae sedis</taxon>
        <taxon>Mucoromycota</taxon>
        <taxon>Glomeromycotina</taxon>
        <taxon>Glomeromycetes</taxon>
        <taxon>Glomerales</taxon>
        <taxon>Glomeraceae</taxon>
        <taxon>Funneliformis</taxon>
    </lineage>
</organism>
<evidence type="ECO:0000313" key="1">
    <source>
        <dbReference type="EMBL" id="CAG8518872.1"/>
    </source>
</evidence>
<reference evidence="1" key="1">
    <citation type="submission" date="2021-06" db="EMBL/GenBank/DDBJ databases">
        <authorList>
            <person name="Kallberg Y."/>
            <person name="Tangrot J."/>
            <person name="Rosling A."/>
        </authorList>
    </citation>
    <scope>NUCLEOTIDE SEQUENCE</scope>
    <source>
        <strain evidence="1">UK204</strain>
    </source>
</reference>
<name>A0A9N9F9M3_9GLOM</name>